<dbReference type="Gene3D" id="3.10.450.150">
    <property type="entry name" value="enterococcus faecalis protein"/>
    <property type="match status" value="1"/>
</dbReference>
<organism evidence="1 2">
    <name type="scientific">Lentilactobacillus diolivorans DSM 14421</name>
    <dbReference type="NCBI Taxonomy" id="1423739"/>
    <lineage>
        <taxon>Bacteria</taxon>
        <taxon>Bacillati</taxon>
        <taxon>Bacillota</taxon>
        <taxon>Bacilli</taxon>
        <taxon>Lactobacillales</taxon>
        <taxon>Lactobacillaceae</taxon>
        <taxon>Lentilactobacillus</taxon>
    </lineage>
</organism>
<evidence type="ECO:0000313" key="2">
    <source>
        <dbReference type="Proteomes" id="UP000052013"/>
    </source>
</evidence>
<reference evidence="1 2" key="1">
    <citation type="journal article" date="2015" name="Genome Announc.">
        <title>Expanding the biotechnology potential of lactobacilli through comparative genomics of 213 strains and associated genera.</title>
        <authorList>
            <person name="Sun Z."/>
            <person name="Harris H.M."/>
            <person name="McCann A."/>
            <person name="Guo C."/>
            <person name="Argimon S."/>
            <person name="Zhang W."/>
            <person name="Yang X."/>
            <person name="Jeffery I.B."/>
            <person name="Cooney J.C."/>
            <person name="Kagawa T.F."/>
            <person name="Liu W."/>
            <person name="Song Y."/>
            <person name="Salvetti E."/>
            <person name="Wrobel A."/>
            <person name="Rasinkangas P."/>
            <person name="Parkhill J."/>
            <person name="Rea M.C."/>
            <person name="O'Sullivan O."/>
            <person name="Ritari J."/>
            <person name="Douillard F.P."/>
            <person name="Paul Ross R."/>
            <person name="Yang R."/>
            <person name="Briner A.E."/>
            <person name="Felis G.E."/>
            <person name="de Vos W.M."/>
            <person name="Barrangou R."/>
            <person name="Klaenhammer T.R."/>
            <person name="Caufield P.W."/>
            <person name="Cui Y."/>
            <person name="Zhang H."/>
            <person name="O'Toole P.W."/>
        </authorList>
    </citation>
    <scope>NUCLEOTIDE SEQUENCE [LARGE SCALE GENOMIC DNA]</scope>
    <source>
        <strain evidence="1 2">DSM 14421</strain>
    </source>
</reference>
<dbReference type="EMBL" id="AZEY01000090">
    <property type="protein sequence ID" value="KRL64498.1"/>
    <property type="molecule type" value="Genomic_DNA"/>
</dbReference>
<dbReference type="InterPro" id="IPR009303">
    <property type="entry name" value="DUF960"/>
</dbReference>
<name>A0A0R1SDH3_9LACO</name>
<comment type="caution">
    <text evidence="1">The sequence shown here is derived from an EMBL/GenBank/DDBJ whole genome shotgun (WGS) entry which is preliminary data.</text>
</comment>
<proteinExistence type="predicted"/>
<protein>
    <recommendedName>
        <fullName evidence="3">GTP cyclohydrolase</fullName>
    </recommendedName>
</protein>
<evidence type="ECO:0000313" key="1">
    <source>
        <dbReference type="EMBL" id="KRL64498.1"/>
    </source>
</evidence>
<dbReference type="Proteomes" id="UP000052013">
    <property type="component" value="Unassembled WGS sequence"/>
</dbReference>
<accession>A0A0R1SDH3</accession>
<evidence type="ECO:0008006" key="3">
    <source>
        <dbReference type="Google" id="ProtNLM"/>
    </source>
</evidence>
<dbReference type="STRING" id="1423739.FC85_GL001008"/>
<gene>
    <name evidence="1" type="ORF">FC85_GL001008</name>
</gene>
<sequence length="102" mass="11429">MFDPNSSRFASFSIVSSLPDRAIDNVWFIIDNDLQGVFPLSNLVTFNLINNDGKLSYDFIQGNELVATFDSPFPYDNSFPKSLVVYDSGNRQIIATPSEINI</sequence>
<dbReference type="AlphaFoldDB" id="A0A0R1SDH3"/>
<dbReference type="PATRIC" id="fig|1423739.3.peg.1058"/>
<dbReference type="RefSeq" id="WP_057865454.1">
    <property type="nucleotide sequence ID" value="NZ_AZEY01000090.1"/>
</dbReference>
<dbReference type="Pfam" id="PF06124">
    <property type="entry name" value="DUF960"/>
    <property type="match status" value="1"/>
</dbReference>